<dbReference type="SUPFAM" id="SSF51161">
    <property type="entry name" value="Trimeric LpxA-like enzymes"/>
    <property type="match status" value="2"/>
</dbReference>
<dbReference type="AlphaFoldDB" id="A0A2I8ES12"/>
<proteinExistence type="predicted"/>
<accession>A0A2I8ES12</accession>
<evidence type="ECO:0000313" key="1">
    <source>
        <dbReference type="EMBL" id="AUT62228.1"/>
    </source>
</evidence>
<dbReference type="OrthoDB" id="9815592at2"/>
<dbReference type="Proteomes" id="UP000243502">
    <property type="component" value="Chromosome 2"/>
</dbReference>
<dbReference type="InterPro" id="IPR001451">
    <property type="entry name" value="Hexapep"/>
</dbReference>
<organism evidence="1 2">
    <name type="scientific">Paraburkholderia terrae</name>
    <dbReference type="NCBI Taxonomy" id="311230"/>
    <lineage>
        <taxon>Bacteria</taxon>
        <taxon>Pseudomonadati</taxon>
        <taxon>Pseudomonadota</taxon>
        <taxon>Betaproteobacteria</taxon>
        <taxon>Burkholderiales</taxon>
        <taxon>Burkholderiaceae</taxon>
        <taxon>Paraburkholderia</taxon>
    </lineage>
</organism>
<dbReference type="Gene3D" id="2.160.10.10">
    <property type="entry name" value="Hexapeptide repeat proteins"/>
    <property type="match status" value="1"/>
</dbReference>
<dbReference type="PANTHER" id="PTHR23416">
    <property type="entry name" value="SIALIC ACID SYNTHASE-RELATED"/>
    <property type="match status" value="1"/>
</dbReference>
<name>A0A2I8ES12_9BURK</name>
<dbReference type="Pfam" id="PF00132">
    <property type="entry name" value="Hexapep"/>
    <property type="match status" value="1"/>
</dbReference>
<dbReference type="InterPro" id="IPR011004">
    <property type="entry name" value="Trimer_LpxA-like_sf"/>
</dbReference>
<dbReference type="KEGG" id="pter:C2L65_21565"/>
<protein>
    <submittedName>
        <fullName evidence="1">Acyltransferase</fullName>
    </submittedName>
</protein>
<keyword evidence="1" id="KW-0808">Transferase</keyword>
<reference evidence="1 2" key="1">
    <citation type="submission" date="2018-01" db="EMBL/GenBank/DDBJ databases">
        <title>Species boundaries and ecological features among Paraburkholderia terrae DSMZ17804T, P. hospita DSMZ17164T and P. caribensis DSMZ13236T.</title>
        <authorList>
            <person name="Pratama A.A."/>
        </authorList>
    </citation>
    <scope>NUCLEOTIDE SEQUENCE [LARGE SCALE GENOMIC DNA]</scope>
    <source>
        <strain evidence="1 2">DSM 17804</strain>
    </source>
</reference>
<sequence length="237" mass="25061">MLKAIVNCALGHIRPGKRVGDEIGSADLFWFLCEQAINGMRGTLVSLRCKRTALCFMGRGIRLRFARRVELGDYAMIGDGVILSGLGRDGLQVGTRVNIGAYSRIVVGTDVGRPGSYIRIGDGCGIGEYSSVGGSGGVSIGRNTIIGQHFTAHPENHNFRDLSRPIREQGTIRQSIVIGDDCWLGARVTVLAGVTIGDGCVIAAGSVVTRDVPALSIAAGIPARIVGTRREDGRADN</sequence>
<dbReference type="CDD" id="cd04647">
    <property type="entry name" value="LbH_MAT_like"/>
    <property type="match status" value="1"/>
</dbReference>
<dbReference type="PANTHER" id="PTHR23416:SF78">
    <property type="entry name" value="LIPOPOLYSACCHARIDE BIOSYNTHESIS O-ACETYL TRANSFERASE WBBJ-RELATED"/>
    <property type="match status" value="1"/>
</dbReference>
<dbReference type="InterPro" id="IPR051159">
    <property type="entry name" value="Hexapeptide_acetyltransf"/>
</dbReference>
<gene>
    <name evidence="1" type="ORF">C2L65_21565</name>
</gene>
<dbReference type="EMBL" id="CP026112">
    <property type="protein sequence ID" value="AUT62228.1"/>
    <property type="molecule type" value="Genomic_DNA"/>
</dbReference>
<keyword evidence="1" id="KW-0012">Acyltransferase</keyword>
<dbReference type="GO" id="GO:0016746">
    <property type="term" value="F:acyltransferase activity"/>
    <property type="evidence" value="ECO:0007669"/>
    <property type="project" value="UniProtKB-KW"/>
</dbReference>
<dbReference type="RefSeq" id="WP_081921332.1">
    <property type="nucleotide sequence ID" value="NZ_CP026112.1"/>
</dbReference>
<evidence type="ECO:0000313" key="2">
    <source>
        <dbReference type="Proteomes" id="UP000243502"/>
    </source>
</evidence>